<dbReference type="Proteomes" id="UP000886885">
    <property type="component" value="Chromosome 7D"/>
</dbReference>
<evidence type="ECO:0000256" key="3">
    <source>
        <dbReference type="ARBA" id="ARBA00023125"/>
    </source>
</evidence>
<evidence type="ECO:0000259" key="7">
    <source>
        <dbReference type="PROSITE" id="PS50217"/>
    </source>
</evidence>
<dbReference type="PANTHER" id="PTHR45764:SF21">
    <property type="entry name" value="OS03G0770000 PROTEIN"/>
    <property type="match status" value="1"/>
</dbReference>
<evidence type="ECO:0000256" key="5">
    <source>
        <dbReference type="ARBA" id="ARBA00023242"/>
    </source>
</evidence>
<dbReference type="GO" id="GO:0005634">
    <property type="term" value="C:nucleus"/>
    <property type="evidence" value="ECO:0007669"/>
    <property type="project" value="UniProtKB-SubCell"/>
</dbReference>
<dbReference type="FunFam" id="1.20.5.170:FF:000020">
    <property type="entry name" value="BZIP transcription factor"/>
    <property type="match status" value="1"/>
</dbReference>
<keyword evidence="3" id="KW-0238">DNA-binding</keyword>
<protein>
    <recommendedName>
        <fullName evidence="7">BZIP domain-containing protein</fullName>
    </recommendedName>
</protein>
<feature type="compositionally biased region" description="Low complexity" evidence="6">
    <location>
        <begin position="61"/>
        <end position="73"/>
    </location>
</feature>
<dbReference type="Pfam" id="PF00170">
    <property type="entry name" value="bZIP_1"/>
    <property type="match status" value="1"/>
</dbReference>
<reference evidence="8" key="1">
    <citation type="journal article" date="2020" name="bioRxiv">
        <title>Hybrid origin of Populus tomentosa Carr. identified through genome sequencing and phylogenomic analysis.</title>
        <authorList>
            <person name="An X."/>
            <person name="Gao K."/>
            <person name="Chen Z."/>
            <person name="Li J."/>
            <person name="Yang X."/>
            <person name="Yang X."/>
            <person name="Zhou J."/>
            <person name="Guo T."/>
            <person name="Zhao T."/>
            <person name="Huang S."/>
            <person name="Miao D."/>
            <person name="Khan W.U."/>
            <person name="Rao P."/>
            <person name="Ye M."/>
            <person name="Lei B."/>
            <person name="Liao W."/>
            <person name="Wang J."/>
            <person name="Ji L."/>
            <person name="Li Y."/>
            <person name="Guo B."/>
            <person name="Mustafa N.S."/>
            <person name="Li S."/>
            <person name="Yun Q."/>
            <person name="Keller S.R."/>
            <person name="Mao J."/>
            <person name="Zhang R."/>
            <person name="Strauss S.H."/>
        </authorList>
    </citation>
    <scope>NUCLEOTIDE SEQUENCE</scope>
    <source>
        <strain evidence="8">GM15</strain>
        <tissue evidence="8">Leaf</tissue>
    </source>
</reference>
<organism evidence="8 9">
    <name type="scientific">Populus tomentosa</name>
    <name type="common">Chinese white poplar</name>
    <dbReference type="NCBI Taxonomy" id="118781"/>
    <lineage>
        <taxon>Eukaryota</taxon>
        <taxon>Viridiplantae</taxon>
        <taxon>Streptophyta</taxon>
        <taxon>Embryophyta</taxon>
        <taxon>Tracheophyta</taxon>
        <taxon>Spermatophyta</taxon>
        <taxon>Magnoliopsida</taxon>
        <taxon>eudicotyledons</taxon>
        <taxon>Gunneridae</taxon>
        <taxon>Pentapetalae</taxon>
        <taxon>rosids</taxon>
        <taxon>fabids</taxon>
        <taxon>Malpighiales</taxon>
        <taxon>Salicaceae</taxon>
        <taxon>Saliceae</taxon>
        <taxon>Populus</taxon>
    </lineage>
</organism>
<evidence type="ECO:0000256" key="1">
    <source>
        <dbReference type="ARBA" id="ARBA00004123"/>
    </source>
</evidence>
<evidence type="ECO:0000313" key="9">
    <source>
        <dbReference type="Proteomes" id="UP000886885"/>
    </source>
</evidence>
<dbReference type="InterPro" id="IPR004827">
    <property type="entry name" value="bZIP"/>
</dbReference>
<feature type="domain" description="BZIP" evidence="7">
    <location>
        <begin position="82"/>
        <end position="128"/>
    </location>
</feature>
<dbReference type="GO" id="GO:0045893">
    <property type="term" value="P:positive regulation of DNA-templated transcription"/>
    <property type="evidence" value="ECO:0007669"/>
    <property type="project" value="TreeGrafter"/>
</dbReference>
<dbReference type="AlphaFoldDB" id="A0A8X8CV86"/>
<sequence length="195" mass="22571">MLSTVSATYPLVEPMLDNPFQFFENGFTSWDCFDAFPSAPPSPKPFGSSSGSDESNRLDQNPDNSNSNSGSDEPNPPVSAIDERKRRRMVSNRESARRSRMRKQKHMDNLRNQVNLLRVENRELTNRLRIVLYHCHSVRTENDWLRTRVDEKAMGAIKKPLSLEGEEGSLREKKLMEEVIRTMDHLWDIARTYSQ</sequence>
<comment type="caution">
    <text evidence="8">The sequence shown here is derived from an EMBL/GenBank/DDBJ whole genome shotgun (WGS) entry which is preliminary data.</text>
</comment>
<feature type="region of interest" description="Disordered" evidence="6">
    <location>
        <begin position="38"/>
        <end position="108"/>
    </location>
</feature>
<keyword evidence="4" id="KW-0804">Transcription</keyword>
<dbReference type="PANTHER" id="PTHR45764">
    <property type="entry name" value="BZIP TRANSCRIPTION FACTOR 44"/>
    <property type="match status" value="1"/>
</dbReference>
<keyword evidence="2" id="KW-0805">Transcription regulation</keyword>
<dbReference type="GO" id="GO:0003700">
    <property type="term" value="F:DNA-binding transcription factor activity"/>
    <property type="evidence" value="ECO:0007669"/>
    <property type="project" value="InterPro"/>
</dbReference>
<dbReference type="GO" id="GO:0000976">
    <property type="term" value="F:transcription cis-regulatory region binding"/>
    <property type="evidence" value="ECO:0007669"/>
    <property type="project" value="TreeGrafter"/>
</dbReference>
<accession>A0A8X8CV86</accession>
<proteinExistence type="predicted"/>
<keyword evidence="5" id="KW-0539">Nucleus</keyword>
<dbReference type="InterPro" id="IPR045314">
    <property type="entry name" value="bZIP_plant_GBF1"/>
</dbReference>
<comment type="subcellular location">
    <subcellularLocation>
        <location evidence="1">Nucleus</location>
    </subcellularLocation>
</comment>
<dbReference type="PROSITE" id="PS50217">
    <property type="entry name" value="BZIP"/>
    <property type="match status" value="1"/>
</dbReference>
<dbReference type="GO" id="GO:0046982">
    <property type="term" value="F:protein heterodimerization activity"/>
    <property type="evidence" value="ECO:0007669"/>
    <property type="project" value="UniProtKB-ARBA"/>
</dbReference>
<dbReference type="OrthoDB" id="551672at2759"/>
<dbReference type="EMBL" id="JAAWWB010000014">
    <property type="protein sequence ID" value="KAG6766654.1"/>
    <property type="molecule type" value="Genomic_DNA"/>
</dbReference>
<dbReference type="CDD" id="cd14702">
    <property type="entry name" value="bZIP_plant_GBF1"/>
    <property type="match status" value="1"/>
</dbReference>
<evidence type="ECO:0000256" key="4">
    <source>
        <dbReference type="ARBA" id="ARBA00023163"/>
    </source>
</evidence>
<name>A0A8X8CV86_POPTO</name>
<evidence type="ECO:0000313" key="8">
    <source>
        <dbReference type="EMBL" id="KAG6766654.1"/>
    </source>
</evidence>
<evidence type="ECO:0000256" key="6">
    <source>
        <dbReference type="SAM" id="MobiDB-lite"/>
    </source>
</evidence>
<dbReference type="SMART" id="SM00338">
    <property type="entry name" value="BRLZ"/>
    <property type="match status" value="1"/>
</dbReference>
<dbReference type="PROSITE" id="PS00036">
    <property type="entry name" value="BZIP_BASIC"/>
    <property type="match status" value="1"/>
</dbReference>
<evidence type="ECO:0000256" key="2">
    <source>
        <dbReference type="ARBA" id="ARBA00023015"/>
    </source>
</evidence>
<gene>
    <name evidence="8" type="ORF">POTOM_027822</name>
</gene>
<keyword evidence="9" id="KW-1185">Reference proteome</keyword>